<dbReference type="SUPFAM" id="SSF140931">
    <property type="entry name" value="Fic-like"/>
    <property type="match status" value="1"/>
</dbReference>
<reference evidence="3 4" key="1">
    <citation type="submission" date="2020-07" db="EMBL/GenBank/DDBJ databases">
        <title>Genomic Encyclopedia of Type Strains, Phase IV (KMG-V): Genome sequencing to study the core and pangenomes of soil and plant-associated prokaryotes.</title>
        <authorList>
            <person name="Whitman W."/>
        </authorList>
    </citation>
    <scope>NUCLEOTIDE SEQUENCE [LARGE SCALE GENOMIC DNA]</scope>
    <source>
        <strain evidence="3 4">M8UP30</strain>
    </source>
</reference>
<dbReference type="InterPro" id="IPR003812">
    <property type="entry name" value="Fido"/>
</dbReference>
<dbReference type="Pfam" id="PF02661">
    <property type="entry name" value="Fic"/>
    <property type="match status" value="1"/>
</dbReference>
<dbReference type="Gene3D" id="1.10.3290.10">
    <property type="entry name" value="Fido-like domain"/>
    <property type="match status" value="1"/>
</dbReference>
<dbReference type="AlphaFoldDB" id="A0A7Y9NQC9"/>
<dbReference type="InterPro" id="IPR013436">
    <property type="entry name" value="Mobile_mystery_prot_B"/>
</dbReference>
<evidence type="ECO:0000313" key="4">
    <source>
        <dbReference type="Proteomes" id="UP000534186"/>
    </source>
</evidence>
<gene>
    <name evidence="3" type="ORF">HDF12_004013</name>
</gene>
<dbReference type="EMBL" id="JACCCV010000002">
    <property type="protein sequence ID" value="NYF53614.1"/>
    <property type="molecule type" value="Genomic_DNA"/>
</dbReference>
<evidence type="ECO:0000313" key="3">
    <source>
        <dbReference type="EMBL" id="NYF53614.1"/>
    </source>
</evidence>
<evidence type="ECO:0000256" key="1">
    <source>
        <dbReference type="PIRSR" id="PIRSR640198-1"/>
    </source>
</evidence>
<name>A0A7Y9NQC9_9BACT</name>
<comment type="caution">
    <text evidence="3">The sequence shown here is derived from an EMBL/GenBank/DDBJ whole genome shotgun (WGS) entry which is preliminary data.</text>
</comment>
<organism evidence="3 4">
    <name type="scientific">Tunturiibacter lichenicola</name>
    <dbReference type="NCBI Taxonomy" id="2051959"/>
    <lineage>
        <taxon>Bacteria</taxon>
        <taxon>Pseudomonadati</taxon>
        <taxon>Acidobacteriota</taxon>
        <taxon>Terriglobia</taxon>
        <taxon>Terriglobales</taxon>
        <taxon>Acidobacteriaceae</taxon>
        <taxon>Tunturiibacter</taxon>
    </lineage>
</organism>
<evidence type="ECO:0000259" key="2">
    <source>
        <dbReference type="PROSITE" id="PS51459"/>
    </source>
</evidence>
<dbReference type="NCBIfam" id="TIGR02613">
    <property type="entry name" value="mob_myst_B"/>
    <property type="match status" value="1"/>
</dbReference>
<proteinExistence type="predicted"/>
<dbReference type="PANTHER" id="PTHR13504:SF39">
    <property type="entry name" value="CELL FILAMENTATION PROTEIN"/>
    <property type="match status" value="1"/>
</dbReference>
<dbReference type="PROSITE" id="PS51459">
    <property type="entry name" value="FIDO"/>
    <property type="match status" value="1"/>
</dbReference>
<dbReference type="Proteomes" id="UP000534186">
    <property type="component" value="Unassembled WGS sequence"/>
</dbReference>
<dbReference type="InterPro" id="IPR040198">
    <property type="entry name" value="Fido_containing"/>
</dbReference>
<feature type="active site" evidence="1">
    <location>
        <position position="132"/>
    </location>
</feature>
<protein>
    <submittedName>
        <fullName evidence="3">Fic-DOC domain mobile mystery protein B</fullName>
    </submittedName>
</protein>
<dbReference type="InterPro" id="IPR036597">
    <property type="entry name" value="Fido-like_dom_sf"/>
</dbReference>
<sequence length="196" mass="22804">MTLFTTGDGNTPLSPDEQADLIPDLTTKEELNEWERQNILEAAAWAFDPRNLNRQDPFSETYVRELHLRMFDQTWKWAGVYRTTEKNIGIPHYQIRDALPALLGDVRYWVEHQTFEPDELAVRFHHRLVWIHPFANGNGRHARLMADVVVQRLDRPAFSWGSADIVKSGDFRRSYINALRAADKNDMQPLLAFARS</sequence>
<dbReference type="PANTHER" id="PTHR13504">
    <property type="entry name" value="FIDO DOMAIN-CONTAINING PROTEIN DDB_G0283145"/>
    <property type="match status" value="1"/>
</dbReference>
<accession>A0A7Y9NQC9</accession>
<feature type="domain" description="Fido" evidence="2">
    <location>
        <begin position="58"/>
        <end position="196"/>
    </location>
</feature>